<dbReference type="EMBL" id="JBHLWN010000029">
    <property type="protein sequence ID" value="MFC0212371.1"/>
    <property type="molecule type" value="Genomic_DNA"/>
</dbReference>
<sequence length="402" mass="44912">MSRIAYISTYVPQKCGLATYTHHLRQSVREARSRQGIDPVVVMSAEERLTEGPEDSAYWLLPKHQPEAYRRMAETINRSDVSVVSLQHEFGIFGGEAGAYVLELAQGLKKPLVTTFHTVFEQPQEPYRSIQQQIARCSERIIVMNRKAIGYLQEAYLIPKSKIVFIPHGAPAARPEERSRYRDKLGWSDRKVLMTFGLLSRGKGLETVIRALPAVADKVPNVLYAIVGQTHPEVRKQEGEAYREELQRLIRETGLERHVLMIDKYVGEQELTVYLTACDLYLTPYPGMQQITSGTLAYAVGLGRPVLSTPYSYAQDLLGGDSGLLIPAGDAAAWGERIQALLSDSAELQRWEERIAHIGRSMSWPQIGKLHAELFDRVAGGRLQAGAAVRAAAGTREKRDVS</sequence>
<dbReference type="Gene3D" id="3.40.50.2000">
    <property type="entry name" value="Glycogen Phosphorylase B"/>
    <property type="match status" value="2"/>
</dbReference>
<gene>
    <name evidence="2" type="ORF">ACFFK0_07840</name>
</gene>
<reference evidence="2 3" key="1">
    <citation type="submission" date="2024-09" db="EMBL/GenBank/DDBJ databases">
        <authorList>
            <person name="Sun Q."/>
            <person name="Mori K."/>
        </authorList>
    </citation>
    <scope>NUCLEOTIDE SEQUENCE [LARGE SCALE GENOMIC DNA]</scope>
    <source>
        <strain evidence="2 3">CCM 7759</strain>
    </source>
</reference>
<evidence type="ECO:0000313" key="3">
    <source>
        <dbReference type="Proteomes" id="UP001589776"/>
    </source>
</evidence>
<dbReference type="CDD" id="cd03822">
    <property type="entry name" value="GT4_mannosyltransferase-like"/>
    <property type="match status" value="1"/>
</dbReference>
<dbReference type="RefSeq" id="WP_377469522.1">
    <property type="nucleotide sequence ID" value="NZ_JBHLWN010000029.1"/>
</dbReference>
<keyword evidence="3" id="KW-1185">Reference proteome</keyword>
<feature type="domain" description="Glycosyltransferase subfamily 4-like N-terminal" evidence="1">
    <location>
        <begin position="17"/>
        <end position="171"/>
    </location>
</feature>
<name>A0ABV6DIA0_9BACL</name>
<dbReference type="Pfam" id="PF13692">
    <property type="entry name" value="Glyco_trans_1_4"/>
    <property type="match status" value="1"/>
</dbReference>
<dbReference type="PANTHER" id="PTHR12526">
    <property type="entry name" value="GLYCOSYLTRANSFERASE"/>
    <property type="match status" value="1"/>
</dbReference>
<dbReference type="Pfam" id="PF13439">
    <property type="entry name" value="Glyco_transf_4"/>
    <property type="match status" value="1"/>
</dbReference>
<dbReference type="InterPro" id="IPR028098">
    <property type="entry name" value="Glyco_trans_4-like_N"/>
</dbReference>
<dbReference type="Proteomes" id="UP001589776">
    <property type="component" value="Unassembled WGS sequence"/>
</dbReference>
<comment type="caution">
    <text evidence="2">The sequence shown here is derived from an EMBL/GenBank/DDBJ whole genome shotgun (WGS) entry which is preliminary data.</text>
</comment>
<organism evidence="2 3">
    <name type="scientific">Paenibacillus chartarius</name>
    <dbReference type="NCBI Taxonomy" id="747481"/>
    <lineage>
        <taxon>Bacteria</taxon>
        <taxon>Bacillati</taxon>
        <taxon>Bacillota</taxon>
        <taxon>Bacilli</taxon>
        <taxon>Bacillales</taxon>
        <taxon>Paenibacillaceae</taxon>
        <taxon>Paenibacillus</taxon>
    </lineage>
</organism>
<dbReference type="PANTHER" id="PTHR12526:SF572">
    <property type="entry name" value="BLL5144 PROTEIN"/>
    <property type="match status" value="1"/>
</dbReference>
<accession>A0ABV6DIA0</accession>
<proteinExistence type="predicted"/>
<evidence type="ECO:0000313" key="2">
    <source>
        <dbReference type="EMBL" id="MFC0212371.1"/>
    </source>
</evidence>
<evidence type="ECO:0000259" key="1">
    <source>
        <dbReference type="Pfam" id="PF13439"/>
    </source>
</evidence>
<protein>
    <submittedName>
        <fullName evidence="2">Glycosyltransferase family 4 protein</fullName>
    </submittedName>
</protein>
<dbReference type="SUPFAM" id="SSF53756">
    <property type="entry name" value="UDP-Glycosyltransferase/glycogen phosphorylase"/>
    <property type="match status" value="1"/>
</dbReference>